<evidence type="ECO:0000313" key="2">
    <source>
        <dbReference type="EMBL" id="PQO28263.1"/>
    </source>
</evidence>
<dbReference type="Proteomes" id="UP000239388">
    <property type="component" value="Unassembled WGS sequence"/>
</dbReference>
<evidence type="ECO:0000256" key="1">
    <source>
        <dbReference type="SAM" id="MobiDB-lite"/>
    </source>
</evidence>
<dbReference type="InterPro" id="IPR050445">
    <property type="entry name" value="Bact_polysacc_biosynth/exp"/>
</dbReference>
<name>A0A2S8F7X6_9BACT</name>
<accession>A0A2S8F7X6</accession>
<dbReference type="EMBL" id="PUIB01000025">
    <property type="protein sequence ID" value="PQO28263.1"/>
    <property type="molecule type" value="Genomic_DNA"/>
</dbReference>
<feature type="compositionally biased region" description="Polar residues" evidence="1">
    <location>
        <begin position="30"/>
        <end position="42"/>
    </location>
</feature>
<comment type="caution">
    <text evidence="2">The sequence shown here is derived from an EMBL/GenBank/DDBJ whole genome shotgun (WGS) entry which is preliminary data.</text>
</comment>
<protein>
    <recommendedName>
        <fullName evidence="4">CobQ/CobB/MinD/ParA nucleotide binding domain-containing protein</fullName>
    </recommendedName>
</protein>
<dbReference type="Gene3D" id="3.40.50.300">
    <property type="entry name" value="P-loop containing nucleotide triphosphate hydrolases"/>
    <property type="match status" value="1"/>
</dbReference>
<dbReference type="GO" id="GO:0004713">
    <property type="term" value="F:protein tyrosine kinase activity"/>
    <property type="evidence" value="ECO:0007669"/>
    <property type="project" value="TreeGrafter"/>
</dbReference>
<dbReference type="SUPFAM" id="SSF52540">
    <property type="entry name" value="P-loop containing nucleoside triphosphate hydrolases"/>
    <property type="match status" value="1"/>
</dbReference>
<feature type="compositionally biased region" description="Low complexity" evidence="1">
    <location>
        <begin position="13"/>
        <end position="28"/>
    </location>
</feature>
<evidence type="ECO:0000313" key="3">
    <source>
        <dbReference type="Proteomes" id="UP000239388"/>
    </source>
</evidence>
<evidence type="ECO:0008006" key="4">
    <source>
        <dbReference type="Google" id="ProtNLM"/>
    </source>
</evidence>
<reference evidence="2 3" key="1">
    <citation type="submission" date="2018-02" db="EMBL/GenBank/DDBJ databases">
        <title>Comparative genomes isolates from brazilian mangrove.</title>
        <authorList>
            <person name="Araujo J.E."/>
            <person name="Taketani R.G."/>
            <person name="Silva M.C.P."/>
            <person name="Loureco M.V."/>
            <person name="Andreote F.D."/>
        </authorList>
    </citation>
    <scope>NUCLEOTIDE SEQUENCE [LARGE SCALE GENOMIC DNA]</scope>
    <source>
        <strain evidence="2 3">NAP PRIS-MGV</strain>
    </source>
</reference>
<proteinExistence type="predicted"/>
<organism evidence="2 3">
    <name type="scientific">Blastopirellula marina</name>
    <dbReference type="NCBI Taxonomy" id="124"/>
    <lineage>
        <taxon>Bacteria</taxon>
        <taxon>Pseudomonadati</taxon>
        <taxon>Planctomycetota</taxon>
        <taxon>Planctomycetia</taxon>
        <taxon>Pirellulales</taxon>
        <taxon>Pirellulaceae</taxon>
        <taxon>Blastopirellula</taxon>
    </lineage>
</organism>
<feature type="region of interest" description="Disordered" evidence="1">
    <location>
        <begin position="1"/>
        <end position="43"/>
    </location>
</feature>
<dbReference type="InterPro" id="IPR027417">
    <property type="entry name" value="P-loop_NTPase"/>
</dbReference>
<dbReference type="GO" id="GO:0005886">
    <property type="term" value="C:plasma membrane"/>
    <property type="evidence" value="ECO:0007669"/>
    <property type="project" value="TreeGrafter"/>
</dbReference>
<gene>
    <name evidence="2" type="ORF">C5Y98_25540</name>
</gene>
<dbReference type="AlphaFoldDB" id="A0A2S8F7X6"/>
<dbReference type="RefSeq" id="WP_105358667.1">
    <property type="nucleotide sequence ID" value="NZ_PUIB01000025.1"/>
</dbReference>
<dbReference type="OrthoDB" id="249267at2"/>
<dbReference type="PANTHER" id="PTHR32309:SF13">
    <property type="entry name" value="FERRIC ENTEROBACTIN TRANSPORT PROTEIN FEPE"/>
    <property type="match status" value="1"/>
</dbReference>
<sequence>MSQLDRAFIRAYTSETPSRSPSAAAPTSDVPMNNPQPTQQASEAKIRTMTRKPTLSELQHWKNQGIRIDMPGSPLVGSFDETAASEGLSAPPSQDEFELASKNTAAVAEALDRLMSRVGGNSKPTVQPVSAKKPLVEPASELPSPTIEIQKWETEPRRETPEEEDGIVFVAGQEAATETPIEAAAPATEVAPAEPVSAPLSPTSEPIAAPAAKPYRQRSLAHPKWEADAIAWPEETDMILDLCGSEWKAVVNGLSGSVRSLAVVALGEGCGCTTLTICLAKLLAEANRRVLIIDEGTGPDSLTVRIGLNDTLPIDPQEKVETLYEAMIEAADQPIAVLPAGYRQLTDLTANQLQQFTQDFDIVLWDGGNRPEVWQRLALVHSVLVVRDARGSHDHELGQILPKLEQRKINVIGIAENFWR</sequence>
<dbReference type="PANTHER" id="PTHR32309">
    <property type="entry name" value="TYROSINE-PROTEIN KINASE"/>
    <property type="match status" value="1"/>
</dbReference>